<name>A0A849IDG2_9HYPH</name>
<keyword evidence="1" id="KW-1133">Transmembrane helix</keyword>
<dbReference type="EMBL" id="JABEPP010000005">
    <property type="protein sequence ID" value="NNM74469.1"/>
    <property type="molecule type" value="Genomic_DNA"/>
</dbReference>
<evidence type="ECO:0000313" key="2">
    <source>
        <dbReference type="EMBL" id="NNM74469.1"/>
    </source>
</evidence>
<accession>A0A849IDG2</accession>
<dbReference type="RefSeq" id="WP_171219900.1">
    <property type="nucleotide sequence ID" value="NZ_JABEPP010000005.1"/>
</dbReference>
<organism evidence="2 3">
    <name type="scientific">Enterovirga aerilata</name>
    <dbReference type="NCBI Taxonomy" id="2730920"/>
    <lineage>
        <taxon>Bacteria</taxon>
        <taxon>Pseudomonadati</taxon>
        <taxon>Pseudomonadota</taxon>
        <taxon>Alphaproteobacteria</taxon>
        <taxon>Hyphomicrobiales</taxon>
        <taxon>Methylobacteriaceae</taxon>
        <taxon>Enterovirga</taxon>
    </lineage>
</organism>
<keyword evidence="1" id="KW-0472">Membrane</keyword>
<feature type="transmembrane region" description="Helical" evidence="1">
    <location>
        <begin position="25"/>
        <end position="45"/>
    </location>
</feature>
<keyword evidence="3" id="KW-1185">Reference proteome</keyword>
<protein>
    <submittedName>
        <fullName evidence="2">Uncharacterized protein</fullName>
    </submittedName>
</protein>
<evidence type="ECO:0000313" key="3">
    <source>
        <dbReference type="Proteomes" id="UP000564885"/>
    </source>
</evidence>
<dbReference type="Proteomes" id="UP000564885">
    <property type="component" value="Unassembled WGS sequence"/>
</dbReference>
<comment type="caution">
    <text evidence="2">The sequence shown here is derived from an EMBL/GenBank/DDBJ whole genome shotgun (WGS) entry which is preliminary data.</text>
</comment>
<evidence type="ECO:0000256" key="1">
    <source>
        <dbReference type="SAM" id="Phobius"/>
    </source>
</evidence>
<dbReference type="AlphaFoldDB" id="A0A849IDG2"/>
<gene>
    <name evidence="2" type="ORF">HJG44_19095</name>
</gene>
<sequence>MSIEPNDAPLRPDEMPEGGSRLSRLMIVSAVVTGTFLVYMVISAVI</sequence>
<proteinExistence type="predicted"/>
<reference evidence="2 3" key="1">
    <citation type="submission" date="2020-04" db="EMBL/GenBank/DDBJ databases">
        <title>Enterovirga sp. isolate from soil.</title>
        <authorList>
            <person name="Chea S."/>
            <person name="Kim D.-U."/>
        </authorList>
    </citation>
    <scope>NUCLEOTIDE SEQUENCE [LARGE SCALE GENOMIC DNA]</scope>
    <source>
        <strain evidence="2 3">DB1703</strain>
    </source>
</reference>
<keyword evidence="1" id="KW-0812">Transmembrane</keyword>